<sequence>MCRRQKGDSARRRHRRSNGSGRTTSGGVLDIGIASSRMRGSACVGAWEGAAERATLAITRRRPRSPTAAGGRHRNDYLRRSWP</sequence>
<organism evidence="2 3">
    <name type="scientific">Grifola frondosa</name>
    <name type="common">Maitake</name>
    <name type="synonym">Polyporus frondosus</name>
    <dbReference type="NCBI Taxonomy" id="5627"/>
    <lineage>
        <taxon>Eukaryota</taxon>
        <taxon>Fungi</taxon>
        <taxon>Dikarya</taxon>
        <taxon>Basidiomycota</taxon>
        <taxon>Agaricomycotina</taxon>
        <taxon>Agaricomycetes</taxon>
        <taxon>Polyporales</taxon>
        <taxon>Grifolaceae</taxon>
        <taxon>Grifola</taxon>
    </lineage>
</organism>
<dbReference type="Proteomes" id="UP000092993">
    <property type="component" value="Unassembled WGS sequence"/>
</dbReference>
<name>A0A1C7M191_GRIFR</name>
<evidence type="ECO:0000313" key="3">
    <source>
        <dbReference type="Proteomes" id="UP000092993"/>
    </source>
</evidence>
<gene>
    <name evidence="2" type="ORF">A0H81_09505</name>
</gene>
<feature type="compositionally biased region" description="Basic and acidic residues" evidence="1">
    <location>
        <begin position="73"/>
        <end position="83"/>
    </location>
</feature>
<dbReference type="EMBL" id="LUGG01000013">
    <property type="protein sequence ID" value="OBZ70723.1"/>
    <property type="molecule type" value="Genomic_DNA"/>
</dbReference>
<feature type="compositionally biased region" description="Basic and acidic residues" evidence="1">
    <location>
        <begin position="1"/>
        <end position="10"/>
    </location>
</feature>
<reference evidence="2 3" key="1">
    <citation type="submission" date="2016-03" db="EMBL/GenBank/DDBJ databases">
        <title>Whole genome sequencing of Grifola frondosa 9006-11.</title>
        <authorList>
            <person name="Min B."/>
            <person name="Park H."/>
            <person name="Kim J.-G."/>
            <person name="Cho H."/>
            <person name="Oh Y.-L."/>
            <person name="Kong W.-S."/>
            <person name="Choi I.-G."/>
        </authorList>
    </citation>
    <scope>NUCLEOTIDE SEQUENCE [LARGE SCALE GENOMIC DNA]</scope>
    <source>
        <strain evidence="2 3">9006-11</strain>
    </source>
</reference>
<feature type="compositionally biased region" description="Low complexity" evidence="1">
    <location>
        <begin position="18"/>
        <end position="27"/>
    </location>
</feature>
<accession>A0A1C7M191</accession>
<protein>
    <submittedName>
        <fullName evidence="2">Uncharacterized protein</fullName>
    </submittedName>
</protein>
<comment type="caution">
    <text evidence="2">The sequence shown here is derived from an EMBL/GenBank/DDBJ whole genome shotgun (WGS) entry which is preliminary data.</text>
</comment>
<proteinExistence type="predicted"/>
<evidence type="ECO:0000313" key="2">
    <source>
        <dbReference type="EMBL" id="OBZ70723.1"/>
    </source>
</evidence>
<keyword evidence="3" id="KW-1185">Reference proteome</keyword>
<evidence type="ECO:0000256" key="1">
    <source>
        <dbReference type="SAM" id="MobiDB-lite"/>
    </source>
</evidence>
<feature type="region of interest" description="Disordered" evidence="1">
    <location>
        <begin position="60"/>
        <end position="83"/>
    </location>
</feature>
<dbReference type="AlphaFoldDB" id="A0A1C7M191"/>
<feature type="region of interest" description="Disordered" evidence="1">
    <location>
        <begin position="1"/>
        <end position="28"/>
    </location>
</feature>